<evidence type="ECO:0000256" key="1">
    <source>
        <dbReference type="SAM" id="MobiDB-lite"/>
    </source>
</evidence>
<organism evidence="2 3">
    <name type="scientific">Portunus trituberculatus</name>
    <name type="common">Swimming crab</name>
    <name type="synonym">Neptunus trituberculatus</name>
    <dbReference type="NCBI Taxonomy" id="210409"/>
    <lineage>
        <taxon>Eukaryota</taxon>
        <taxon>Metazoa</taxon>
        <taxon>Ecdysozoa</taxon>
        <taxon>Arthropoda</taxon>
        <taxon>Crustacea</taxon>
        <taxon>Multicrustacea</taxon>
        <taxon>Malacostraca</taxon>
        <taxon>Eumalacostraca</taxon>
        <taxon>Eucarida</taxon>
        <taxon>Decapoda</taxon>
        <taxon>Pleocyemata</taxon>
        <taxon>Brachyura</taxon>
        <taxon>Eubrachyura</taxon>
        <taxon>Portunoidea</taxon>
        <taxon>Portunidae</taxon>
        <taxon>Portuninae</taxon>
        <taxon>Portunus</taxon>
    </lineage>
</organism>
<proteinExistence type="predicted"/>
<dbReference type="Proteomes" id="UP000324222">
    <property type="component" value="Unassembled WGS sequence"/>
</dbReference>
<evidence type="ECO:0000313" key="3">
    <source>
        <dbReference type="Proteomes" id="UP000324222"/>
    </source>
</evidence>
<reference evidence="2 3" key="1">
    <citation type="submission" date="2019-05" db="EMBL/GenBank/DDBJ databases">
        <title>Another draft genome of Portunus trituberculatus and its Hox gene families provides insights of decapod evolution.</title>
        <authorList>
            <person name="Jeong J.-H."/>
            <person name="Song I."/>
            <person name="Kim S."/>
            <person name="Choi T."/>
            <person name="Kim D."/>
            <person name="Ryu S."/>
            <person name="Kim W."/>
        </authorList>
    </citation>
    <scope>NUCLEOTIDE SEQUENCE [LARGE SCALE GENOMIC DNA]</scope>
    <source>
        <tissue evidence="2">Muscle</tissue>
    </source>
</reference>
<accession>A0A5B7EB20</accession>
<protein>
    <submittedName>
        <fullName evidence="2">Uncharacterized protein</fullName>
    </submittedName>
</protein>
<dbReference type="EMBL" id="VSRR010002412">
    <property type="protein sequence ID" value="MPC31322.1"/>
    <property type="molecule type" value="Genomic_DNA"/>
</dbReference>
<name>A0A5B7EB20_PORTR</name>
<gene>
    <name evidence="2" type="ORF">E2C01_024608</name>
</gene>
<sequence length="93" mass="10053">MWRIFALVIPLSSRGEVPWDKGSPPHSLPEAPLDSARRSPPNAHRRRADRETIFVLDTKPSRAPPGWALPSVRLRGGGVPAACLGEAQVVATP</sequence>
<keyword evidence="3" id="KW-1185">Reference proteome</keyword>
<comment type="caution">
    <text evidence="2">The sequence shown here is derived from an EMBL/GenBank/DDBJ whole genome shotgun (WGS) entry which is preliminary data.</text>
</comment>
<feature type="region of interest" description="Disordered" evidence="1">
    <location>
        <begin position="14"/>
        <end position="49"/>
    </location>
</feature>
<dbReference type="AlphaFoldDB" id="A0A5B7EB20"/>
<evidence type="ECO:0000313" key="2">
    <source>
        <dbReference type="EMBL" id="MPC31322.1"/>
    </source>
</evidence>